<reference evidence="15 17" key="2">
    <citation type="submission" date="2018-06" db="EMBL/GenBank/DDBJ databases">
        <authorList>
            <consortium name="Pathogen Informatics"/>
            <person name="Doyle S."/>
        </authorList>
    </citation>
    <scope>NUCLEOTIDE SEQUENCE [LARGE SCALE GENOMIC DNA]</scope>
    <source>
        <strain evidence="15 17">NCTC12376</strain>
    </source>
</reference>
<evidence type="ECO:0000256" key="4">
    <source>
        <dbReference type="ARBA" id="ARBA00022519"/>
    </source>
</evidence>
<evidence type="ECO:0000259" key="13">
    <source>
        <dbReference type="PROSITE" id="PS50929"/>
    </source>
</evidence>
<proteinExistence type="predicted"/>
<keyword evidence="4" id="KW-0997">Cell inner membrane</keyword>
<feature type="transmembrane region" description="Helical" evidence="11">
    <location>
        <begin position="170"/>
        <end position="191"/>
    </location>
</feature>
<dbReference type="PROSITE" id="PS50893">
    <property type="entry name" value="ABC_TRANSPORTER_2"/>
    <property type="match status" value="1"/>
</dbReference>
<keyword evidence="8 11" id="KW-1133">Transmembrane helix</keyword>
<dbReference type="PANTHER" id="PTHR24221">
    <property type="entry name" value="ATP-BINDING CASSETTE SUB-FAMILY B"/>
    <property type="match status" value="1"/>
</dbReference>
<dbReference type="SUPFAM" id="SSF90123">
    <property type="entry name" value="ABC transporter transmembrane region"/>
    <property type="match status" value="1"/>
</dbReference>
<dbReference type="EC" id="3.6.3.44" evidence="15"/>
<evidence type="ECO:0000256" key="7">
    <source>
        <dbReference type="ARBA" id="ARBA00022840"/>
    </source>
</evidence>
<evidence type="ECO:0000256" key="11">
    <source>
        <dbReference type="SAM" id="Phobius"/>
    </source>
</evidence>
<protein>
    <submittedName>
        <fullName evidence="15">ABC transporter ATP-binding protein</fullName>
        <ecNumber evidence="15">3.6.3.-</ecNumber>
        <ecNumber evidence="15">3.6.3.44</ecNumber>
    </submittedName>
    <submittedName>
        <fullName evidence="14">Multidrug resistance ABC transporter ATP binding protein</fullName>
    </submittedName>
</protein>
<dbReference type="InterPro" id="IPR036640">
    <property type="entry name" value="ABC1_TM_sf"/>
</dbReference>
<keyword evidence="7 15" id="KW-0067">ATP-binding</keyword>
<organism evidence="15 17">
    <name type="scientific">Legionella quateirensis</name>
    <dbReference type="NCBI Taxonomy" id="45072"/>
    <lineage>
        <taxon>Bacteria</taxon>
        <taxon>Pseudomonadati</taxon>
        <taxon>Pseudomonadota</taxon>
        <taxon>Gammaproteobacteria</taxon>
        <taxon>Legionellales</taxon>
        <taxon>Legionellaceae</taxon>
        <taxon>Legionella</taxon>
    </lineage>
</organism>
<keyword evidence="16" id="KW-1185">Reference proteome</keyword>
<comment type="subcellular location">
    <subcellularLocation>
        <location evidence="1">Cell membrane</location>
        <topology evidence="1">Multi-pass membrane protein</topology>
    </subcellularLocation>
</comment>
<reference evidence="14 16" key="1">
    <citation type="submission" date="2015-11" db="EMBL/GenBank/DDBJ databases">
        <title>Genomic analysis of 38 Legionella species identifies large and diverse effector repertoires.</title>
        <authorList>
            <person name="Burstein D."/>
            <person name="Amaro F."/>
            <person name="Zusman T."/>
            <person name="Lifshitz Z."/>
            <person name="Cohen O."/>
            <person name="Gilbert J.A."/>
            <person name="Pupko T."/>
            <person name="Shuman H.A."/>
            <person name="Segal G."/>
        </authorList>
    </citation>
    <scope>NUCLEOTIDE SEQUENCE [LARGE SCALE GENOMIC DNA]</scope>
    <source>
        <strain evidence="14 16">ATCC 49507</strain>
    </source>
</reference>
<feature type="domain" description="ABC transmembrane type-1" evidence="13">
    <location>
        <begin position="26"/>
        <end position="311"/>
    </location>
</feature>
<dbReference type="STRING" id="45072.Lqua_0413"/>
<dbReference type="GO" id="GO:0005524">
    <property type="term" value="F:ATP binding"/>
    <property type="evidence" value="ECO:0007669"/>
    <property type="project" value="UniProtKB-KW"/>
</dbReference>
<evidence type="ECO:0000256" key="10">
    <source>
        <dbReference type="ARBA" id="ARBA00023136"/>
    </source>
</evidence>
<dbReference type="Gene3D" id="1.20.1560.10">
    <property type="entry name" value="ABC transporter type 1, transmembrane domain"/>
    <property type="match status" value="1"/>
</dbReference>
<dbReference type="Pfam" id="PF00664">
    <property type="entry name" value="ABC_membrane"/>
    <property type="match status" value="1"/>
</dbReference>
<evidence type="ECO:0000256" key="9">
    <source>
        <dbReference type="ARBA" id="ARBA00023055"/>
    </source>
</evidence>
<dbReference type="InterPro" id="IPR039421">
    <property type="entry name" value="Type_1_exporter"/>
</dbReference>
<evidence type="ECO:0000256" key="2">
    <source>
        <dbReference type="ARBA" id="ARBA00022448"/>
    </source>
</evidence>
<evidence type="ECO:0000256" key="6">
    <source>
        <dbReference type="ARBA" id="ARBA00022741"/>
    </source>
</evidence>
<keyword evidence="15" id="KW-0378">Hydrolase</keyword>
<keyword evidence="6" id="KW-0547">Nucleotide-binding</keyword>
<dbReference type="Proteomes" id="UP000054639">
    <property type="component" value="Unassembled WGS sequence"/>
</dbReference>
<gene>
    <name evidence="14" type="ORF">Lqua_0413</name>
    <name evidence="15" type="ORF">NCTC12376_03639</name>
</gene>
<dbReference type="EMBL" id="UGOW01000003">
    <property type="protein sequence ID" value="STY83173.1"/>
    <property type="molecule type" value="Genomic_DNA"/>
</dbReference>
<keyword evidence="2" id="KW-0813">Transport</keyword>
<dbReference type="FunFam" id="3.40.50.300:FF:000287">
    <property type="entry name" value="Multidrug ABC transporter ATP-binding protein"/>
    <property type="match status" value="1"/>
</dbReference>
<evidence type="ECO:0000313" key="14">
    <source>
        <dbReference type="EMBL" id="KTD53974.1"/>
    </source>
</evidence>
<dbReference type="InterPro" id="IPR003593">
    <property type="entry name" value="AAA+_ATPase"/>
</dbReference>
<accession>A0A378PF48</accession>
<evidence type="ECO:0000256" key="8">
    <source>
        <dbReference type="ARBA" id="ARBA00022989"/>
    </source>
</evidence>
<dbReference type="InterPro" id="IPR027417">
    <property type="entry name" value="P-loop_NTPase"/>
</dbReference>
<dbReference type="InterPro" id="IPR017871">
    <property type="entry name" value="ABC_transporter-like_CS"/>
</dbReference>
<dbReference type="PROSITE" id="PS00211">
    <property type="entry name" value="ABC_TRANSPORTER_1"/>
    <property type="match status" value="1"/>
</dbReference>
<dbReference type="Pfam" id="PF00005">
    <property type="entry name" value="ABC_tran"/>
    <property type="match status" value="1"/>
</dbReference>
<dbReference type="AlphaFoldDB" id="A0A378PF48"/>
<dbReference type="GO" id="GO:0140359">
    <property type="term" value="F:ABC-type transporter activity"/>
    <property type="evidence" value="ECO:0007669"/>
    <property type="project" value="InterPro"/>
</dbReference>
<sequence>MMTNRLPNHIGSFMWHFLKPYRRMVFLFILLALMAGFWGPFNSLLIKSFINTLAAKTNTDFSSLYWIAGLLVVNFIVFDNITWRTIGYLNYKYEAVIKNQIISQMFEYVLGSSTQFFQDNLSGRIATQITTLADNLEIILHRVSVDFLRGASLLVVSFITAYFVNVLFFYILFFWFIAFASFSIWMSARLVQLSDDHASSESQLSGQLVDSLANQSNIRIFSRKGFEVERMNTFFRSVQRAFQKKELFIVLLCCAQGGMIAVMMGLASITLIHLYGKGLVSIGDFALILGLSMELGHMMWYTMYQVDQFNQALGKAKQSLNALVIPHEIQDKNNAPQLIVTQGRIEFSKVKFHYQGGYSLFQNKSVTIEAGQKVGLVGYSGSGKSTFVNLILRLYEVVDGQILIDGQNLSEVTQESLRQAIAMIPQDPTLFHRNLMDNIRYGRTKASDEEVISASKKAHAHEFISLLPEGYETLVGERGVKLSGGQRQRIAIARAILKNAPILMLDEATSQLDSITESNIQESLWELMQGKTTLVVAHRLSTLLHMDRILVFDKGHIVEDGTHTELLNRGGLYKTLWDAQVGGFLPDERKEESQDLVDSGVANE</sequence>
<dbReference type="EMBL" id="LNYR01000003">
    <property type="protein sequence ID" value="KTD53974.1"/>
    <property type="molecule type" value="Genomic_DNA"/>
</dbReference>
<dbReference type="Proteomes" id="UP000254230">
    <property type="component" value="Unassembled WGS sequence"/>
</dbReference>
<dbReference type="GO" id="GO:0034040">
    <property type="term" value="F:ATPase-coupled lipid transmembrane transporter activity"/>
    <property type="evidence" value="ECO:0007669"/>
    <property type="project" value="TreeGrafter"/>
</dbReference>
<keyword evidence="3" id="KW-1003">Cell membrane</keyword>
<dbReference type="InterPro" id="IPR003439">
    <property type="entry name" value="ABC_transporter-like_ATP-bd"/>
</dbReference>
<feature type="domain" description="ABC transporter" evidence="12">
    <location>
        <begin position="345"/>
        <end position="579"/>
    </location>
</feature>
<feature type="transmembrane region" description="Helical" evidence="11">
    <location>
        <begin position="278"/>
        <end position="296"/>
    </location>
</feature>
<feature type="transmembrane region" description="Helical" evidence="11">
    <location>
        <begin position="247"/>
        <end position="272"/>
    </location>
</feature>
<dbReference type="InterPro" id="IPR011527">
    <property type="entry name" value="ABC1_TM_dom"/>
</dbReference>
<evidence type="ECO:0000313" key="15">
    <source>
        <dbReference type="EMBL" id="STY83173.1"/>
    </source>
</evidence>
<keyword evidence="5 11" id="KW-0812">Transmembrane</keyword>
<evidence type="ECO:0000313" key="16">
    <source>
        <dbReference type="Proteomes" id="UP000054639"/>
    </source>
</evidence>
<evidence type="ECO:0000259" key="12">
    <source>
        <dbReference type="PROSITE" id="PS50893"/>
    </source>
</evidence>
<evidence type="ECO:0000256" key="1">
    <source>
        <dbReference type="ARBA" id="ARBA00004651"/>
    </source>
</evidence>
<evidence type="ECO:0000256" key="3">
    <source>
        <dbReference type="ARBA" id="ARBA00022475"/>
    </source>
</evidence>
<evidence type="ECO:0000256" key="5">
    <source>
        <dbReference type="ARBA" id="ARBA00022692"/>
    </source>
</evidence>
<evidence type="ECO:0000313" key="17">
    <source>
        <dbReference type="Proteomes" id="UP000254230"/>
    </source>
</evidence>
<dbReference type="EC" id="3.6.3.-" evidence="15"/>
<dbReference type="SUPFAM" id="SSF52540">
    <property type="entry name" value="P-loop containing nucleoside triphosphate hydrolases"/>
    <property type="match status" value="1"/>
</dbReference>
<dbReference type="GO" id="GO:0016887">
    <property type="term" value="F:ATP hydrolysis activity"/>
    <property type="evidence" value="ECO:0007669"/>
    <property type="project" value="InterPro"/>
</dbReference>
<feature type="transmembrane region" description="Helical" evidence="11">
    <location>
        <begin position="65"/>
        <end position="83"/>
    </location>
</feature>
<name>A0A378PF48_9GAMM</name>
<dbReference type="PANTHER" id="PTHR24221:SF654">
    <property type="entry name" value="ATP-BINDING CASSETTE SUB-FAMILY B MEMBER 6"/>
    <property type="match status" value="1"/>
</dbReference>
<keyword evidence="9" id="KW-0445">Lipid transport</keyword>
<dbReference type="SMART" id="SM00382">
    <property type="entry name" value="AAA"/>
    <property type="match status" value="1"/>
</dbReference>
<keyword evidence="10 11" id="KW-0472">Membrane</keyword>
<dbReference type="Gene3D" id="3.40.50.300">
    <property type="entry name" value="P-loop containing nucleotide triphosphate hydrolases"/>
    <property type="match status" value="1"/>
</dbReference>
<dbReference type="PROSITE" id="PS50929">
    <property type="entry name" value="ABC_TM1F"/>
    <property type="match status" value="1"/>
</dbReference>
<dbReference type="GO" id="GO:0005886">
    <property type="term" value="C:plasma membrane"/>
    <property type="evidence" value="ECO:0007669"/>
    <property type="project" value="UniProtKB-SubCell"/>
</dbReference>